<evidence type="ECO:0000256" key="5">
    <source>
        <dbReference type="SAM" id="SignalP"/>
    </source>
</evidence>
<protein>
    <recommendedName>
        <fullName evidence="8">Protein EXORDIUM-like</fullName>
    </recommendedName>
</protein>
<sequence>MAFLDGYKYAAFLSFVAFTVFSTSVADNASSHSTAFLHPESKFRQVRKFHPVRKTGGFSYSPEPTVALDYHFGPVMTGRNDVIKMFVIYYGHFSRKQKRVLSHFFKSFSQNETQELHKPTTEKWWGLTRQYVDLYETPVAARLVYEGEKSNNYSLGASLNQSDIQTLVVKSLESFGASSRSMYLVLTSEDVLVERFCQNVCGTHFFTFPSDATNDQMLPYAWIGNPAKQCPEICAWPYAPGGFLKEGLIPPNGDAGIDGMIITVANLLAAMGTNPFGNGYYREDGLAAAAVCQGVYGDKAYSGYPGNLLVDKSTNASFNVYGYKDSKFLVPFMWDPATQQCALQA</sequence>
<evidence type="ECO:0000256" key="1">
    <source>
        <dbReference type="ARBA" id="ARBA00004613"/>
    </source>
</evidence>
<dbReference type="EMBL" id="JBHFFA010000003">
    <property type="protein sequence ID" value="KAL2633239.1"/>
    <property type="molecule type" value="Genomic_DNA"/>
</dbReference>
<dbReference type="AlphaFoldDB" id="A0ABD1YS29"/>
<dbReference type="PANTHER" id="PTHR31279:SF79">
    <property type="entry name" value="PROTEIN EXORDIUM-LIKE 2"/>
    <property type="match status" value="1"/>
</dbReference>
<name>A0ABD1YS29_9MARC</name>
<comment type="similarity">
    <text evidence="4">Belongs to the EXORDIUM family.</text>
</comment>
<reference evidence="6 7" key="1">
    <citation type="submission" date="2024-09" db="EMBL/GenBank/DDBJ databases">
        <title>Chromosome-scale assembly of Riccia fluitans.</title>
        <authorList>
            <person name="Paukszto L."/>
            <person name="Sawicki J."/>
            <person name="Karawczyk K."/>
            <person name="Piernik-Szablinska J."/>
            <person name="Szczecinska M."/>
            <person name="Mazdziarz M."/>
        </authorList>
    </citation>
    <scope>NUCLEOTIDE SEQUENCE [LARGE SCALE GENOMIC DNA]</scope>
    <source>
        <strain evidence="6">Rf_01</strain>
        <tissue evidence="6">Aerial parts of the thallus</tissue>
    </source>
</reference>
<evidence type="ECO:0000256" key="4">
    <source>
        <dbReference type="ARBA" id="ARBA00023591"/>
    </source>
</evidence>
<comment type="caution">
    <text evidence="6">The sequence shown here is derived from an EMBL/GenBank/DDBJ whole genome shotgun (WGS) entry which is preliminary data.</text>
</comment>
<evidence type="ECO:0000256" key="3">
    <source>
        <dbReference type="ARBA" id="ARBA00022729"/>
    </source>
</evidence>
<dbReference type="PANTHER" id="PTHR31279">
    <property type="entry name" value="PROTEIN EXORDIUM-LIKE 5"/>
    <property type="match status" value="1"/>
</dbReference>
<keyword evidence="3 5" id="KW-0732">Signal</keyword>
<dbReference type="Proteomes" id="UP001605036">
    <property type="component" value="Unassembled WGS sequence"/>
</dbReference>
<gene>
    <name evidence="6" type="ORF">R1flu_004718</name>
</gene>
<dbReference type="GO" id="GO:0005576">
    <property type="term" value="C:extracellular region"/>
    <property type="evidence" value="ECO:0007669"/>
    <property type="project" value="UniProtKB-SubCell"/>
</dbReference>
<evidence type="ECO:0000256" key="2">
    <source>
        <dbReference type="ARBA" id="ARBA00022525"/>
    </source>
</evidence>
<dbReference type="Pfam" id="PF04674">
    <property type="entry name" value="Phi_1"/>
    <property type="match status" value="1"/>
</dbReference>
<dbReference type="InterPro" id="IPR006766">
    <property type="entry name" value="EXORDIUM-like"/>
</dbReference>
<keyword evidence="7" id="KW-1185">Reference proteome</keyword>
<evidence type="ECO:0008006" key="8">
    <source>
        <dbReference type="Google" id="ProtNLM"/>
    </source>
</evidence>
<evidence type="ECO:0000313" key="7">
    <source>
        <dbReference type="Proteomes" id="UP001605036"/>
    </source>
</evidence>
<keyword evidence="2" id="KW-0964">Secreted</keyword>
<accession>A0ABD1YS29</accession>
<proteinExistence type="inferred from homology"/>
<organism evidence="6 7">
    <name type="scientific">Riccia fluitans</name>
    <dbReference type="NCBI Taxonomy" id="41844"/>
    <lineage>
        <taxon>Eukaryota</taxon>
        <taxon>Viridiplantae</taxon>
        <taxon>Streptophyta</taxon>
        <taxon>Embryophyta</taxon>
        <taxon>Marchantiophyta</taxon>
        <taxon>Marchantiopsida</taxon>
        <taxon>Marchantiidae</taxon>
        <taxon>Marchantiales</taxon>
        <taxon>Ricciaceae</taxon>
        <taxon>Riccia</taxon>
    </lineage>
</organism>
<evidence type="ECO:0000313" key="6">
    <source>
        <dbReference type="EMBL" id="KAL2633239.1"/>
    </source>
</evidence>
<feature type="chain" id="PRO_5044840691" description="Protein EXORDIUM-like" evidence="5">
    <location>
        <begin position="27"/>
        <end position="345"/>
    </location>
</feature>
<comment type="subcellular location">
    <subcellularLocation>
        <location evidence="1">Secreted</location>
    </subcellularLocation>
</comment>
<feature type="signal peptide" evidence="5">
    <location>
        <begin position="1"/>
        <end position="26"/>
    </location>
</feature>